<gene>
    <name evidence="2" type="ORF">SLS53_001853</name>
</gene>
<feature type="region of interest" description="Disordered" evidence="1">
    <location>
        <begin position="96"/>
        <end position="141"/>
    </location>
</feature>
<name>A0AAN9UFE8_9PEZI</name>
<evidence type="ECO:0000256" key="1">
    <source>
        <dbReference type="SAM" id="MobiDB-lite"/>
    </source>
</evidence>
<dbReference type="AlphaFoldDB" id="A0AAN9UFE8"/>
<evidence type="ECO:0000313" key="3">
    <source>
        <dbReference type="Proteomes" id="UP001320245"/>
    </source>
</evidence>
<proteinExistence type="predicted"/>
<organism evidence="2 3">
    <name type="scientific">Cytospora paraplurivora</name>
    <dbReference type="NCBI Taxonomy" id="2898453"/>
    <lineage>
        <taxon>Eukaryota</taxon>
        <taxon>Fungi</taxon>
        <taxon>Dikarya</taxon>
        <taxon>Ascomycota</taxon>
        <taxon>Pezizomycotina</taxon>
        <taxon>Sordariomycetes</taxon>
        <taxon>Sordariomycetidae</taxon>
        <taxon>Diaporthales</taxon>
        <taxon>Cytosporaceae</taxon>
        <taxon>Cytospora</taxon>
    </lineage>
</organism>
<accession>A0AAN9UFE8</accession>
<feature type="region of interest" description="Disordered" evidence="1">
    <location>
        <begin position="208"/>
        <end position="227"/>
    </location>
</feature>
<protein>
    <submittedName>
        <fullName evidence="2">Uncharacterized protein</fullName>
    </submittedName>
</protein>
<sequence length="227" mass="24308">MAPLEPHWQQPSHPDIQEVINNEGDFVSKSISKIAVAPFGVYADLAVPQSTIEDRPTYATCQIGHNKHISLNSAKDMTIPQLEGYWLSGHIRELKRQQQEHAGKDATTTTTTTSSSSSSSSDTSQADSEIPPPPATTTPKAEDLSVLRAHNSLDAKDPTVQALNDALDHAEKVVEAARTALVSYIDVSRSAAGKRIEEVKGERVKHRGTFGEAEGSSRRGGGAEGSG</sequence>
<feature type="compositionally biased region" description="Low complexity" evidence="1">
    <location>
        <begin position="107"/>
        <end position="124"/>
    </location>
</feature>
<dbReference type="Proteomes" id="UP001320245">
    <property type="component" value="Unassembled WGS sequence"/>
</dbReference>
<comment type="caution">
    <text evidence="2">The sequence shown here is derived from an EMBL/GenBank/DDBJ whole genome shotgun (WGS) entry which is preliminary data.</text>
</comment>
<dbReference type="EMBL" id="JAJSPL020000005">
    <property type="protein sequence ID" value="KAK7746668.1"/>
    <property type="molecule type" value="Genomic_DNA"/>
</dbReference>
<feature type="compositionally biased region" description="Gly residues" evidence="1">
    <location>
        <begin position="218"/>
        <end position="227"/>
    </location>
</feature>
<keyword evidence="3" id="KW-1185">Reference proteome</keyword>
<reference evidence="2 3" key="1">
    <citation type="journal article" date="2023" name="PLoS ONE">
        <title>Cytospora paraplurivora sp. nov. isolated from orchards with fruit tree decline syndrome in Ontario, Canada.</title>
        <authorList>
            <person name="Ilyukhin E."/>
            <person name="Nguyen H.D.T."/>
            <person name="Castle A.J."/>
            <person name="Ellouze W."/>
        </authorList>
    </citation>
    <scope>NUCLEOTIDE SEQUENCE [LARGE SCALE GENOMIC DNA]</scope>
    <source>
        <strain evidence="2 3">FDS-564</strain>
    </source>
</reference>
<evidence type="ECO:0000313" key="2">
    <source>
        <dbReference type="EMBL" id="KAK7746668.1"/>
    </source>
</evidence>